<dbReference type="InterPro" id="IPR051538">
    <property type="entry name" value="Acyl-CoA_Synth/Transferase"/>
</dbReference>
<dbReference type="InterPro" id="IPR000182">
    <property type="entry name" value="GNAT_dom"/>
</dbReference>
<dbReference type="Gene3D" id="3.30.470.20">
    <property type="entry name" value="ATP-grasp fold, B domain"/>
    <property type="match status" value="1"/>
</dbReference>
<dbReference type="Gene3D" id="3.40.630.30">
    <property type="match status" value="1"/>
</dbReference>
<dbReference type="InterPro" id="IPR013815">
    <property type="entry name" value="ATP_grasp_subdomain_1"/>
</dbReference>
<feature type="domain" description="N-acetyltransferase" evidence="5">
    <location>
        <begin position="738"/>
        <end position="892"/>
    </location>
</feature>
<dbReference type="SUPFAM" id="SSF52210">
    <property type="entry name" value="Succinyl-CoA synthetase domains"/>
    <property type="match status" value="2"/>
</dbReference>
<dbReference type="SMART" id="SM00881">
    <property type="entry name" value="CoA_binding"/>
    <property type="match status" value="1"/>
</dbReference>
<dbReference type="PANTHER" id="PTHR43334:SF1">
    <property type="entry name" value="3-HYDROXYPROPIONATE--COA LIGASE [ADP-FORMING]"/>
    <property type="match status" value="1"/>
</dbReference>
<dbReference type="GO" id="GO:0043758">
    <property type="term" value="F:acetate-CoA ligase (ADP-forming) activity"/>
    <property type="evidence" value="ECO:0007669"/>
    <property type="project" value="InterPro"/>
</dbReference>
<dbReference type="InterPro" id="IPR016102">
    <property type="entry name" value="Succinyl-CoA_synth-like"/>
</dbReference>
<dbReference type="InterPro" id="IPR043938">
    <property type="entry name" value="Ligase_CoA_dom"/>
</dbReference>
<dbReference type="PANTHER" id="PTHR43334">
    <property type="entry name" value="ACETATE--COA LIGASE [ADP-FORMING]"/>
    <property type="match status" value="1"/>
</dbReference>
<dbReference type="RefSeq" id="WP_189426926.1">
    <property type="nucleotide sequence ID" value="NZ_BMZE01000004.1"/>
</dbReference>
<dbReference type="Gene3D" id="3.30.1490.20">
    <property type="entry name" value="ATP-grasp fold, A domain"/>
    <property type="match status" value="1"/>
</dbReference>
<dbReference type="Pfam" id="PF13380">
    <property type="entry name" value="CoA_binding_2"/>
    <property type="match status" value="1"/>
</dbReference>
<reference evidence="6" key="1">
    <citation type="journal article" date="2014" name="Int. J. Syst. Evol. Microbiol.">
        <title>Complete genome sequence of Corynebacterium casei LMG S-19264T (=DSM 44701T), isolated from a smear-ripened cheese.</title>
        <authorList>
            <consortium name="US DOE Joint Genome Institute (JGI-PGF)"/>
            <person name="Walter F."/>
            <person name="Albersmeier A."/>
            <person name="Kalinowski J."/>
            <person name="Ruckert C."/>
        </authorList>
    </citation>
    <scope>NUCLEOTIDE SEQUENCE</scope>
    <source>
        <strain evidence="6">KCTC 32437</strain>
    </source>
</reference>
<evidence type="ECO:0000256" key="4">
    <source>
        <dbReference type="ARBA" id="ARBA00022840"/>
    </source>
</evidence>
<dbReference type="Pfam" id="PF13549">
    <property type="entry name" value="ATP-grasp_5"/>
    <property type="match status" value="1"/>
</dbReference>
<dbReference type="PROSITE" id="PS51186">
    <property type="entry name" value="GNAT"/>
    <property type="match status" value="1"/>
</dbReference>
<evidence type="ECO:0000313" key="7">
    <source>
        <dbReference type="Proteomes" id="UP000646579"/>
    </source>
</evidence>
<name>A0A918SBV5_9HYPH</name>
<dbReference type="InterPro" id="IPR032875">
    <property type="entry name" value="Succ_CoA_lig_flav_dom"/>
</dbReference>
<evidence type="ECO:0000256" key="3">
    <source>
        <dbReference type="ARBA" id="ARBA00022741"/>
    </source>
</evidence>
<comment type="caution">
    <text evidence="6">The sequence shown here is derived from an EMBL/GenBank/DDBJ whole genome shotgun (WGS) entry which is preliminary data.</text>
</comment>
<keyword evidence="3" id="KW-0547">Nucleotide-binding</keyword>
<dbReference type="Proteomes" id="UP000646579">
    <property type="component" value="Unassembled WGS sequence"/>
</dbReference>
<dbReference type="Pfam" id="PF00583">
    <property type="entry name" value="Acetyltransf_1"/>
    <property type="match status" value="1"/>
</dbReference>
<dbReference type="Gene3D" id="3.40.50.261">
    <property type="entry name" value="Succinyl-CoA synthetase domains"/>
    <property type="match status" value="2"/>
</dbReference>
<proteinExistence type="predicted"/>
<evidence type="ECO:0000313" key="6">
    <source>
        <dbReference type="EMBL" id="GHA34881.1"/>
    </source>
</evidence>
<dbReference type="SUPFAM" id="SSF55729">
    <property type="entry name" value="Acyl-CoA N-acyltransferases (Nat)"/>
    <property type="match status" value="1"/>
</dbReference>
<dbReference type="EMBL" id="BMZE01000004">
    <property type="protein sequence ID" value="GHA34881.1"/>
    <property type="molecule type" value="Genomic_DNA"/>
</dbReference>
<dbReference type="Gene3D" id="3.40.50.720">
    <property type="entry name" value="NAD(P)-binding Rossmann-like Domain"/>
    <property type="match status" value="1"/>
</dbReference>
<dbReference type="AlphaFoldDB" id="A0A918SBV5"/>
<dbReference type="Pfam" id="PF19045">
    <property type="entry name" value="Ligase_CoA_2"/>
    <property type="match status" value="1"/>
</dbReference>
<keyword evidence="1" id="KW-0816">Tricarboxylic acid cycle</keyword>
<gene>
    <name evidence="6" type="ORF">GCM10007989_33490</name>
</gene>
<dbReference type="Pfam" id="PF13607">
    <property type="entry name" value="Succ_CoA_lig"/>
    <property type="match status" value="1"/>
</dbReference>
<dbReference type="InterPro" id="IPR003781">
    <property type="entry name" value="CoA-bd"/>
</dbReference>
<sequence>MTIRNLDAAFAPRSVAVIGASERQGQLGAHLLTNIVQGGYGGKIYPINPRYQKLCGLRCYARVDELPEIPDLCVIATPARTIPDLIEQIGSFGGRAAVIITAGIGSEDDLRNRMLEAARRHDVRIIGPNTIGLLAPNLNLNASFTHIPARPGSLALLSQSGAVVSSIIDWAESEGIGFSQIVSLGDMADVDVGDCLNMMALDPHTRAILMYLESLPHGRKFMSAARAAARIKPVIVVKPGRHEQTAKAASTHTGALAGADAVVDAALRRAGVLRVDDLEDLFSAAEITARFKPLERGRVAIVTNGGGAGVLALDHLLDRGMEIASLSEDTIAALDKVLPPTWSRANPVDIIGDATPERYINAVRIVAEDPDVDALLVMNCPTALAEPVAAAEGLAGMTRKGMVNGKPILATWLGQHAAAKARDALNCGGIASLDTPAKAADAISLLVRWRHLNTQLQRVPKTFETLHVDRPSAQAVLHDVAGQGRTMLTEPEAKAVLKAYGIAVPGTTVVPDADGVHKAAAELLANADEVAVKMVSSTLTHKSDLGGVVLNLSSAEAAADAAREIAGRLTAKGVGDELEGFAVQQMIKRPQSEELIVGVNSDPVFGPVLMFGAGGTAVEVVRDTTMELLPVDDVLAEDMIGRTRVSALLAGYRDRKPANRAGIVRALKAVSQMLIDFPLIKGLDINPLLADAEGVIALDARIEIDPSQISTTAPNPSLAIRPYPAEWSAEIAAKGARYHVRPIRPVDAALYPEFFNRTTREDLRLRFLGPIRQLSPDMLVRMTQLDYHRDIAFVALTEPKGELAGIVRYAADADRRSAEFGLLVRSDLQGHGLGAGLMKHLIRYARSQGLEELTGIVLPDNHRMLALCGALGFKLEYLDGLSEPLIVRLQLVDVHPET</sequence>
<dbReference type="GO" id="GO:0006099">
    <property type="term" value="P:tricarboxylic acid cycle"/>
    <property type="evidence" value="ECO:0007669"/>
    <property type="project" value="UniProtKB-KW"/>
</dbReference>
<evidence type="ECO:0000256" key="1">
    <source>
        <dbReference type="ARBA" id="ARBA00022532"/>
    </source>
</evidence>
<organism evidence="6 7">
    <name type="scientific">Devosia pacifica</name>
    <dbReference type="NCBI Taxonomy" id="1335967"/>
    <lineage>
        <taxon>Bacteria</taxon>
        <taxon>Pseudomonadati</taxon>
        <taxon>Pseudomonadota</taxon>
        <taxon>Alphaproteobacteria</taxon>
        <taxon>Hyphomicrobiales</taxon>
        <taxon>Devosiaceae</taxon>
        <taxon>Devosia</taxon>
    </lineage>
</organism>
<evidence type="ECO:0000259" key="5">
    <source>
        <dbReference type="PROSITE" id="PS51186"/>
    </source>
</evidence>
<dbReference type="InterPro" id="IPR036291">
    <property type="entry name" value="NAD(P)-bd_dom_sf"/>
</dbReference>
<dbReference type="InterPro" id="IPR016181">
    <property type="entry name" value="Acyl_CoA_acyltransferase"/>
</dbReference>
<protein>
    <submittedName>
        <fullName evidence="6">N-acetyltransferase</fullName>
    </submittedName>
</protein>
<dbReference type="GO" id="GO:0016747">
    <property type="term" value="F:acyltransferase activity, transferring groups other than amino-acyl groups"/>
    <property type="evidence" value="ECO:0007669"/>
    <property type="project" value="InterPro"/>
</dbReference>
<dbReference type="CDD" id="cd04301">
    <property type="entry name" value="NAT_SF"/>
    <property type="match status" value="1"/>
</dbReference>
<keyword evidence="7" id="KW-1185">Reference proteome</keyword>
<dbReference type="SUPFAM" id="SSF56059">
    <property type="entry name" value="Glutathione synthetase ATP-binding domain-like"/>
    <property type="match status" value="1"/>
</dbReference>
<dbReference type="GO" id="GO:0005524">
    <property type="term" value="F:ATP binding"/>
    <property type="evidence" value="ECO:0007669"/>
    <property type="project" value="UniProtKB-KW"/>
</dbReference>
<keyword evidence="2" id="KW-0436">Ligase</keyword>
<reference evidence="6" key="2">
    <citation type="submission" date="2020-09" db="EMBL/GenBank/DDBJ databases">
        <authorList>
            <person name="Sun Q."/>
            <person name="Kim S."/>
        </authorList>
    </citation>
    <scope>NUCLEOTIDE SEQUENCE</scope>
    <source>
        <strain evidence="6">KCTC 32437</strain>
    </source>
</reference>
<evidence type="ECO:0000256" key="2">
    <source>
        <dbReference type="ARBA" id="ARBA00022598"/>
    </source>
</evidence>
<keyword evidence="4" id="KW-0067">ATP-binding</keyword>
<accession>A0A918SBV5</accession>
<dbReference type="SUPFAM" id="SSF51735">
    <property type="entry name" value="NAD(P)-binding Rossmann-fold domains"/>
    <property type="match status" value="1"/>
</dbReference>